<feature type="compositionally biased region" description="Basic and acidic residues" evidence="1">
    <location>
        <begin position="51"/>
        <end position="62"/>
    </location>
</feature>
<feature type="region of interest" description="Disordered" evidence="1">
    <location>
        <begin position="22"/>
        <end position="100"/>
    </location>
</feature>
<evidence type="ECO:0000256" key="1">
    <source>
        <dbReference type="SAM" id="MobiDB-lite"/>
    </source>
</evidence>
<sequence length="100" mass="11241">MASEDLIFPLLPRNTTVAVESGLDRVSQLQKKQKIKGVAGDEANDDTQQARIEERQRKQQEQRKKRQQGQQQSAEKESPDETDTGIEGASNKGRNLDTYA</sequence>
<proteinExistence type="predicted"/>
<organism evidence="2 3">
    <name type="scientific">Aliidiomarina taiwanensis</name>
    <dbReference type="NCBI Taxonomy" id="946228"/>
    <lineage>
        <taxon>Bacteria</taxon>
        <taxon>Pseudomonadati</taxon>
        <taxon>Pseudomonadota</taxon>
        <taxon>Gammaproteobacteria</taxon>
        <taxon>Alteromonadales</taxon>
        <taxon>Idiomarinaceae</taxon>
        <taxon>Aliidiomarina</taxon>
    </lineage>
</organism>
<dbReference type="AlphaFoldDB" id="A0A432X1Z2"/>
<evidence type="ECO:0000313" key="2">
    <source>
        <dbReference type="EMBL" id="RUO40580.1"/>
    </source>
</evidence>
<dbReference type="EMBL" id="PIPQ01000003">
    <property type="protein sequence ID" value="RUO40580.1"/>
    <property type="molecule type" value="Genomic_DNA"/>
</dbReference>
<dbReference type="RefSeq" id="WP_126757455.1">
    <property type="nucleotide sequence ID" value="NZ_PIPQ01000003.1"/>
</dbReference>
<accession>A0A432X1Z2</accession>
<dbReference type="OrthoDB" id="6388981at2"/>
<keyword evidence="3" id="KW-1185">Reference proteome</keyword>
<dbReference type="Proteomes" id="UP000286976">
    <property type="component" value="Unassembled WGS sequence"/>
</dbReference>
<name>A0A432X1Z2_9GAMM</name>
<reference evidence="2 3" key="1">
    <citation type="journal article" date="2011" name="Front. Microbiol.">
        <title>Genomic signatures of strain selection and enhancement in Bacillus atrophaeus var. globigii, a historical biowarfare simulant.</title>
        <authorList>
            <person name="Gibbons H.S."/>
            <person name="Broomall S.M."/>
            <person name="McNew L.A."/>
            <person name="Daligault H."/>
            <person name="Chapman C."/>
            <person name="Bruce D."/>
            <person name="Karavis M."/>
            <person name="Krepps M."/>
            <person name="McGregor P.A."/>
            <person name="Hong C."/>
            <person name="Park K.H."/>
            <person name="Akmal A."/>
            <person name="Feldman A."/>
            <person name="Lin J.S."/>
            <person name="Chang W.E."/>
            <person name="Higgs B.W."/>
            <person name="Demirev P."/>
            <person name="Lindquist J."/>
            <person name="Liem A."/>
            <person name="Fochler E."/>
            <person name="Read T.D."/>
            <person name="Tapia R."/>
            <person name="Johnson S."/>
            <person name="Bishop-Lilly K.A."/>
            <person name="Detter C."/>
            <person name="Han C."/>
            <person name="Sozhamannan S."/>
            <person name="Rosenzweig C.N."/>
            <person name="Skowronski E.W."/>
        </authorList>
    </citation>
    <scope>NUCLEOTIDE SEQUENCE [LARGE SCALE GENOMIC DNA]</scope>
    <source>
        <strain evidence="2 3">AIT1</strain>
    </source>
</reference>
<protein>
    <submittedName>
        <fullName evidence="2">Uncharacterized protein</fullName>
    </submittedName>
</protein>
<gene>
    <name evidence="2" type="ORF">CWE15_07495</name>
</gene>
<evidence type="ECO:0000313" key="3">
    <source>
        <dbReference type="Proteomes" id="UP000286976"/>
    </source>
</evidence>
<comment type="caution">
    <text evidence="2">The sequence shown here is derived from an EMBL/GenBank/DDBJ whole genome shotgun (WGS) entry which is preliminary data.</text>
</comment>